<feature type="compositionally biased region" description="Basic and acidic residues" evidence="1">
    <location>
        <begin position="127"/>
        <end position="137"/>
    </location>
</feature>
<evidence type="ECO:0000256" key="1">
    <source>
        <dbReference type="SAM" id="MobiDB-lite"/>
    </source>
</evidence>
<feature type="region of interest" description="Disordered" evidence="1">
    <location>
        <begin position="274"/>
        <end position="316"/>
    </location>
</feature>
<comment type="caution">
    <text evidence="3">The sequence shown here is derived from an EMBL/GenBank/DDBJ whole genome shotgun (WGS) entry which is preliminary data.</text>
</comment>
<feature type="transmembrane region" description="Helical" evidence="2">
    <location>
        <begin position="44"/>
        <end position="66"/>
    </location>
</feature>
<feature type="compositionally biased region" description="Basic and acidic residues" evidence="1">
    <location>
        <begin position="85"/>
        <end position="104"/>
    </location>
</feature>
<dbReference type="Proteomes" id="UP000521872">
    <property type="component" value="Unassembled WGS sequence"/>
</dbReference>
<feature type="region of interest" description="Disordered" evidence="1">
    <location>
        <begin position="321"/>
        <end position="340"/>
    </location>
</feature>
<keyword evidence="2" id="KW-0812">Transmembrane</keyword>
<keyword evidence="4" id="KW-1185">Reference proteome</keyword>
<organism evidence="3 4">
    <name type="scientific">Agrocybe pediades</name>
    <dbReference type="NCBI Taxonomy" id="84607"/>
    <lineage>
        <taxon>Eukaryota</taxon>
        <taxon>Fungi</taxon>
        <taxon>Dikarya</taxon>
        <taxon>Basidiomycota</taxon>
        <taxon>Agaricomycotina</taxon>
        <taxon>Agaricomycetes</taxon>
        <taxon>Agaricomycetidae</taxon>
        <taxon>Agaricales</taxon>
        <taxon>Agaricineae</taxon>
        <taxon>Strophariaceae</taxon>
        <taxon>Agrocybe</taxon>
    </lineage>
</organism>
<dbReference type="EMBL" id="JAACJL010000032">
    <property type="protein sequence ID" value="KAF4616121.1"/>
    <property type="molecule type" value="Genomic_DNA"/>
</dbReference>
<evidence type="ECO:0000256" key="2">
    <source>
        <dbReference type="SAM" id="Phobius"/>
    </source>
</evidence>
<keyword evidence="2" id="KW-0472">Membrane</keyword>
<evidence type="ECO:0000313" key="3">
    <source>
        <dbReference type="EMBL" id="KAF4616121.1"/>
    </source>
</evidence>
<gene>
    <name evidence="3" type="ORF">D9613_011483</name>
</gene>
<feature type="compositionally biased region" description="Basic and acidic residues" evidence="1">
    <location>
        <begin position="326"/>
        <end position="340"/>
    </location>
</feature>
<keyword evidence="2" id="KW-1133">Transmembrane helix</keyword>
<accession>A0A8H4VMH2</accession>
<evidence type="ECO:0000313" key="4">
    <source>
        <dbReference type="Proteomes" id="UP000521872"/>
    </source>
</evidence>
<protein>
    <submittedName>
        <fullName evidence="3">Uncharacterized protein</fullName>
    </submittedName>
</protein>
<sequence>MFIYDRADVPTVPAATPSISGTSIPEVPIDHTPISAFGMFILQFYAFGGLAFMVAIILSAITYWIWTVVIKREYADSPPELELHPERMRQTEKDRIERYKARKEEKRRRRNASNEKDQMYIPPLRYQPKDWHGRERSSSLPTKPIMQNCASASNNDTKDRKSSLSTTCSAKGGKRVSWASSTSTLDVNGHSCQSPLTGKASLAASLKEPEIGPGTERKTYADAPVPVFTTPEYGSGNVPTAAPKALLTSVHRRPASIEPRSRRGRDMIAATTADHAASWATQPDYASNPPLPSRRQSHNNISNKSGDEQWEQLDRVNVSFTNPFGVDHDMSGTRSQSYRE</sequence>
<reference evidence="3 4" key="1">
    <citation type="submission" date="2019-12" db="EMBL/GenBank/DDBJ databases">
        <authorList>
            <person name="Floudas D."/>
            <person name="Bentzer J."/>
            <person name="Ahren D."/>
            <person name="Johansson T."/>
            <person name="Persson P."/>
            <person name="Tunlid A."/>
        </authorList>
    </citation>
    <scope>NUCLEOTIDE SEQUENCE [LARGE SCALE GENOMIC DNA]</scope>
    <source>
        <strain evidence="3 4">CBS 102.39</strain>
    </source>
</reference>
<feature type="region of interest" description="Disordered" evidence="1">
    <location>
        <begin position="85"/>
        <end position="177"/>
    </location>
</feature>
<proteinExistence type="predicted"/>
<name>A0A8H4VMH2_9AGAR</name>
<dbReference type="AlphaFoldDB" id="A0A8H4VMH2"/>